<dbReference type="InterPro" id="IPR021363">
    <property type="entry name" value="DUF2835"/>
</dbReference>
<protein>
    <recommendedName>
        <fullName evidence="2">DUF2835 domain-containing protein</fullName>
    </recommendedName>
</protein>
<evidence type="ECO:0000313" key="1">
    <source>
        <dbReference type="EMBL" id="KKN04329.1"/>
    </source>
</evidence>
<accession>A0A0F9MEP6</accession>
<reference evidence="1" key="1">
    <citation type="journal article" date="2015" name="Nature">
        <title>Complex archaea that bridge the gap between prokaryotes and eukaryotes.</title>
        <authorList>
            <person name="Spang A."/>
            <person name="Saw J.H."/>
            <person name="Jorgensen S.L."/>
            <person name="Zaremba-Niedzwiedzka K."/>
            <person name="Martijn J."/>
            <person name="Lind A.E."/>
            <person name="van Eijk R."/>
            <person name="Schleper C."/>
            <person name="Guy L."/>
            <person name="Ettema T.J."/>
        </authorList>
    </citation>
    <scope>NUCLEOTIDE SEQUENCE</scope>
</reference>
<dbReference type="Pfam" id="PF11197">
    <property type="entry name" value="DUF2835"/>
    <property type="match status" value="1"/>
</dbReference>
<sequence>MKTLRFSMALSREQALRYYSGSVRTVIVTAETGQRLSFPAEHIRPFIELNGVHGHFSIRFDDNNRFVGIQRLTV</sequence>
<name>A0A0F9MEP6_9ZZZZ</name>
<evidence type="ECO:0008006" key="2">
    <source>
        <dbReference type="Google" id="ProtNLM"/>
    </source>
</evidence>
<dbReference type="AlphaFoldDB" id="A0A0F9MEP6"/>
<proteinExistence type="predicted"/>
<comment type="caution">
    <text evidence="1">The sequence shown here is derived from an EMBL/GenBank/DDBJ whole genome shotgun (WGS) entry which is preliminary data.</text>
</comment>
<organism evidence="1">
    <name type="scientific">marine sediment metagenome</name>
    <dbReference type="NCBI Taxonomy" id="412755"/>
    <lineage>
        <taxon>unclassified sequences</taxon>
        <taxon>metagenomes</taxon>
        <taxon>ecological metagenomes</taxon>
    </lineage>
</organism>
<gene>
    <name evidence="1" type="ORF">LCGC14_1098540</name>
</gene>
<dbReference type="EMBL" id="LAZR01004932">
    <property type="protein sequence ID" value="KKN04329.1"/>
    <property type="molecule type" value="Genomic_DNA"/>
</dbReference>